<organism evidence="2 3">
    <name type="scientific">Prorocentrum cordatum</name>
    <dbReference type="NCBI Taxonomy" id="2364126"/>
    <lineage>
        <taxon>Eukaryota</taxon>
        <taxon>Sar</taxon>
        <taxon>Alveolata</taxon>
        <taxon>Dinophyceae</taxon>
        <taxon>Prorocentrales</taxon>
        <taxon>Prorocentraceae</taxon>
        <taxon>Prorocentrum</taxon>
    </lineage>
</organism>
<gene>
    <name evidence="2" type="ORF">PCOR1329_LOCUS54359</name>
</gene>
<sequence length="175" mass="18945">MILCRVPTRSVKGKSPPLANQATAHGRPWAPRNLAANRQTVRASTGGEEEEEEESGKAGEEEASSELTLQQSARGKAEGSHPGSLFRPPPSRAKGGPGLSPRRTNALRREGGQQSAALETTVRKAMEIRSRSGEDAMRPATRVATETEARTRITRTEIRRFSPLPLPDYVDHGNA</sequence>
<proteinExistence type="predicted"/>
<evidence type="ECO:0000313" key="2">
    <source>
        <dbReference type="EMBL" id="CAK0867421.1"/>
    </source>
</evidence>
<feature type="compositionally biased region" description="Basic and acidic residues" evidence="1">
    <location>
        <begin position="121"/>
        <end position="137"/>
    </location>
</feature>
<evidence type="ECO:0000313" key="3">
    <source>
        <dbReference type="Proteomes" id="UP001189429"/>
    </source>
</evidence>
<keyword evidence="3" id="KW-1185">Reference proteome</keyword>
<dbReference type="EMBL" id="CAUYUJ010016640">
    <property type="protein sequence ID" value="CAK0867421.1"/>
    <property type="molecule type" value="Genomic_DNA"/>
</dbReference>
<comment type="caution">
    <text evidence="2">The sequence shown here is derived from an EMBL/GenBank/DDBJ whole genome shotgun (WGS) entry which is preliminary data.</text>
</comment>
<protein>
    <submittedName>
        <fullName evidence="2">Uncharacterized protein</fullName>
    </submittedName>
</protein>
<reference evidence="2" key="1">
    <citation type="submission" date="2023-10" db="EMBL/GenBank/DDBJ databases">
        <authorList>
            <person name="Chen Y."/>
            <person name="Shah S."/>
            <person name="Dougan E. K."/>
            <person name="Thang M."/>
            <person name="Chan C."/>
        </authorList>
    </citation>
    <scope>NUCLEOTIDE SEQUENCE [LARGE SCALE GENOMIC DNA]</scope>
</reference>
<accession>A0ABN9V3N0</accession>
<dbReference type="Proteomes" id="UP001189429">
    <property type="component" value="Unassembled WGS sequence"/>
</dbReference>
<name>A0ABN9V3N0_9DINO</name>
<evidence type="ECO:0000256" key="1">
    <source>
        <dbReference type="SAM" id="MobiDB-lite"/>
    </source>
</evidence>
<feature type="region of interest" description="Disordered" evidence="1">
    <location>
        <begin position="1"/>
        <end position="150"/>
    </location>
</feature>